<dbReference type="PANTHER" id="PTHR21237">
    <property type="entry name" value="GRPE PROTEIN"/>
    <property type="match status" value="1"/>
</dbReference>
<gene>
    <name evidence="10" type="primary">grpE</name>
    <name evidence="14" type="ORF">CFK37_13785</name>
</gene>
<evidence type="ECO:0000256" key="7">
    <source>
        <dbReference type="ARBA" id="ARBA00053401"/>
    </source>
</evidence>
<evidence type="ECO:0000256" key="5">
    <source>
        <dbReference type="ARBA" id="ARBA00023016"/>
    </source>
</evidence>
<comment type="subunit">
    <text evidence="3 10">Homodimer.</text>
</comment>
<dbReference type="PROSITE" id="PS01071">
    <property type="entry name" value="GRPE"/>
    <property type="match status" value="1"/>
</dbReference>
<comment type="similarity">
    <text evidence="2 10 12">Belongs to the GrpE family.</text>
</comment>
<reference evidence="14 15" key="1">
    <citation type="submission" date="2017-07" db="EMBL/GenBank/DDBJ databases">
        <title>Virgibacillus sp. LM2416.</title>
        <authorList>
            <person name="Tak E.J."/>
            <person name="Bae J.-W."/>
        </authorList>
    </citation>
    <scope>NUCLEOTIDE SEQUENCE [LARGE SCALE GENOMIC DNA]</scope>
    <source>
        <strain evidence="14 15">LM2416</strain>
    </source>
</reference>
<evidence type="ECO:0000256" key="4">
    <source>
        <dbReference type="ARBA" id="ARBA00022490"/>
    </source>
</evidence>
<dbReference type="RefSeq" id="WP_089062403.1">
    <property type="nucleotide sequence ID" value="NZ_CP022315.1"/>
</dbReference>
<dbReference type="PANTHER" id="PTHR21237:SF23">
    <property type="entry name" value="GRPE PROTEIN HOMOLOG, MITOCHONDRIAL"/>
    <property type="match status" value="1"/>
</dbReference>
<protein>
    <recommendedName>
        <fullName evidence="8 10">Protein GrpE</fullName>
    </recommendedName>
    <alternativeName>
        <fullName evidence="9 10">HSP-70 cofactor</fullName>
    </alternativeName>
</protein>
<feature type="region of interest" description="Disordered" evidence="13">
    <location>
        <begin position="1"/>
        <end position="45"/>
    </location>
</feature>
<dbReference type="GO" id="GO:0000774">
    <property type="term" value="F:adenyl-nucleotide exchange factor activity"/>
    <property type="evidence" value="ECO:0007669"/>
    <property type="project" value="InterPro"/>
</dbReference>
<feature type="compositionally biased region" description="Basic and acidic residues" evidence="13">
    <location>
        <begin position="1"/>
        <end position="15"/>
    </location>
</feature>
<keyword evidence="5 10" id="KW-0346">Stress response</keyword>
<accession>A0A220U4D8</accession>
<dbReference type="InterPro" id="IPR013805">
    <property type="entry name" value="GrpE_CC"/>
</dbReference>
<comment type="function">
    <text evidence="7 10 11">Participates actively in the response to hyperosmotic and heat shock by preventing the aggregation of stress-denatured proteins, in association with DnaK and GrpE. It is the nucleotide exchange factor for DnaK and may function as a thermosensor. Unfolded proteins bind initially to DnaJ; upon interaction with the DnaJ-bound protein, DnaK hydrolyzes its bound ATP, resulting in the formation of a stable complex. GrpE releases ADP from DnaK; ATP binding to DnaK triggers the release of the substrate protein, thus completing the reaction cycle. Several rounds of ATP-dependent interactions between DnaJ, DnaK and GrpE are required for fully efficient folding.</text>
</comment>
<dbReference type="GO" id="GO:0005737">
    <property type="term" value="C:cytoplasm"/>
    <property type="evidence" value="ECO:0007669"/>
    <property type="project" value="UniProtKB-SubCell"/>
</dbReference>
<dbReference type="CDD" id="cd00446">
    <property type="entry name" value="GrpE"/>
    <property type="match status" value="1"/>
</dbReference>
<keyword evidence="15" id="KW-1185">Reference proteome</keyword>
<evidence type="ECO:0000256" key="6">
    <source>
        <dbReference type="ARBA" id="ARBA00023186"/>
    </source>
</evidence>
<dbReference type="OrthoDB" id="9812586at2"/>
<evidence type="ECO:0000256" key="13">
    <source>
        <dbReference type="SAM" id="MobiDB-lite"/>
    </source>
</evidence>
<evidence type="ECO:0000256" key="2">
    <source>
        <dbReference type="ARBA" id="ARBA00009054"/>
    </source>
</evidence>
<dbReference type="InterPro" id="IPR000740">
    <property type="entry name" value="GrpE"/>
</dbReference>
<dbReference type="InterPro" id="IPR009012">
    <property type="entry name" value="GrpE_head"/>
</dbReference>
<feature type="compositionally biased region" description="Acidic residues" evidence="13">
    <location>
        <begin position="16"/>
        <end position="32"/>
    </location>
</feature>
<evidence type="ECO:0000256" key="1">
    <source>
        <dbReference type="ARBA" id="ARBA00004496"/>
    </source>
</evidence>
<evidence type="ECO:0000256" key="10">
    <source>
        <dbReference type="HAMAP-Rule" id="MF_01151"/>
    </source>
</evidence>
<keyword evidence="6 10" id="KW-0143">Chaperone</keyword>
<evidence type="ECO:0000256" key="3">
    <source>
        <dbReference type="ARBA" id="ARBA00011738"/>
    </source>
</evidence>
<name>A0A220U4D8_9BACI</name>
<evidence type="ECO:0000313" key="14">
    <source>
        <dbReference type="EMBL" id="ASK63144.1"/>
    </source>
</evidence>
<organism evidence="14 15">
    <name type="scientific">Virgibacillus phasianinus</name>
    <dbReference type="NCBI Taxonomy" id="2017483"/>
    <lineage>
        <taxon>Bacteria</taxon>
        <taxon>Bacillati</taxon>
        <taxon>Bacillota</taxon>
        <taxon>Bacilli</taxon>
        <taxon>Bacillales</taxon>
        <taxon>Bacillaceae</taxon>
        <taxon>Virgibacillus</taxon>
    </lineage>
</organism>
<dbReference type="PRINTS" id="PR00773">
    <property type="entry name" value="GRPEPROTEIN"/>
</dbReference>
<dbReference type="EMBL" id="CP022315">
    <property type="protein sequence ID" value="ASK63144.1"/>
    <property type="molecule type" value="Genomic_DNA"/>
</dbReference>
<dbReference type="FunFam" id="2.30.22.10:FF:000001">
    <property type="entry name" value="Protein GrpE"/>
    <property type="match status" value="1"/>
</dbReference>
<dbReference type="NCBIfam" id="NF010738">
    <property type="entry name" value="PRK14140.1"/>
    <property type="match status" value="1"/>
</dbReference>
<dbReference type="GO" id="GO:0051082">
    <property type="term" value="F:unfolded protein binding"/>
    <property type="evidence" value="ECO:0007669"/>
    <property type="project" value="TreeGrafter"/>
</dbReference>
<dbReference type="Proteomes" id="UP000198312">
    <property type="component" value="Chromosome"/>
</dbReference>
<dbReference type="GO" id="GO:0006457">
    <property type="term" value="P:protein folding"/>
    <property type="evidence" value="ECO:0007669"/>
    <property type="project" value="InterPro"/>
</dbReference>
<dbReference type="Gene3D" id="2.30.22.10">
    <property type="entry name" value="Head domain of nucleotide exchange factor GrpE"/>
    <property type="match status" value="1"/>
</dbReference>
<dbReference type="SUPFAM" id="SSF51064">
    <property type="entry name" value="Head domain of nucleotide exchange factor GrpE"/>
    <property type="match status" value="1"/>
</dbReference>
<dbReference type="GO" id="GO:0042803">
    <property type="term" value="F:protein homodimerization activity"/>
    <property type="evidence" value="ECO:0007669"/>
    <property type="project" value="InterPro"/>
</dbReference>
<dbReference type="AlphaFoldDB" id="A0A220U4D8"/>
<dbReference type="GO" id="GO:0051087">
    <property type="term" value="F:protein-folding chaperone binding"/>
    <property type="evidence" value="ECO:0007669"/>
    <property type="project" value="InterPro"/>
</dbReference>
<evidence type="ECO:0000256" key="8">
    <source>
        <dbReference type="ARBA" id="ARBA00072274"/>
    </source>
</evidence>
<dbReference type="Gene3D" id="3.90.20.20">
    <property type="match status" value="1"/>
</dbReference>
<dbReference type="Pfam" id="PF01025">
    <property type="entry name" value="GrpE"/>
    <property type="match status" value="1"/>
</dbReference>
<dbReference type="KEGG" id="vil:CFK37_13785"/>
<evidence type="ECO:0000256" key="12">
    <source>
        <dbReference type="RuleBase" id="RU004478"/>
    </source>
</evidence>
<dbReference type="HAMAP" id="MF_01151">
    <property type="entry name" value="GrpE"/>
    <property type="match status" value="1"/>
</dbReference>
<dbReference type="SUPFAM" id="SSF58014">
    <property type="entry name" value="Coiled-coil domain of nucleotide exchange factor GrpE"/>
    <property type="match status" value="1"/>
</dbReference>
<sequence>MEEQNKNDTATKETENIEPEDMEINDPEEQPGSDESNMETLKEEVDQIKQEKEEMYQKMLRIQAEFDNFKKRTLRERETANKYKAQDMVNELLPVIDNFERALQANVSEVQDGFVEGISMVYRMLKDALKAQNVVEIETVGKEFDPNLHHAVMQTEDDDKESNIVVEEMQKGYMLNDRVIRPAMVKVNK</sequence>
<keyword evidence="4 10" id="KW-0963">Cytoplasm</keyword>
<comment type="subcellular location">
    <subcellularLocation>
        <location evidence="1 10">Cytoplasm</location>
    </subcellularLocation>
</comment>
<evidence type="ECO:0000313" key="15">
    <source>
        <dbReference type="Proteomes" id="UP000198312"/>
    </source>
</evidence>
<evidence type="ECO:0000256" key="11">
    <source>
        <dbReference type="RuleBase" id="RU000639"/>
    </source>
</evidence>
<evidence type="ECO:0000256" key="9">
    <source>
        <dbReference type="ARBA" id="ARBA00076414"/>
    </source>
</evidence>
<proteinExistence type="inferred from homology"/>